<keyword evidence="2" id="KW-0645">Protease</keyword>
<dbReference type="PRINTS" id="PR00446">
    <property type="entry name" value="HYDRGNUPTAKE"/>
</dbReference>
<evidence type="ECO:0000256" key="4">
    <source>
        <dbReference type="ARBA" id="ARBA00022801"/>
    </source>
</evidence>
<evidence type="ECO:0000256" key="3">
    <source>
        <dbReference type="ARBA" id="ARBA00022750"/>
    </source>
</evidence>
<dbReference type="PANTHER" id="PTHR30302:SF1">
    <property type="entry name" value="HYDROGENASE 2 MATURATION PROTEASE"/>
    <property type="match status" value="1"/>
</dbReference>
<proteinExistence type="inferred from homology"/>
<comment type="caution">
    <text evidence="5">The sequence shown here is derived from an EMBL/GenBank/DDBJ whole genome shotgun (WGS) entry which is preliminary data.</text>
</comment>
<dbReference type="Gene3D" id="3.40.50.1450">
    <property type="entry name" value="HybD-like"/>
    <property type="match status" value="1"/>
</dbReference>
<sequence length="152" mass="15740">MLVAGIGNIFLGDDGFGPEVLRHVAAQPADERVRVTDYGIRGMHLAYDLLDDWDALVLVDAIPDCGAPGTVRVFEADHETLSTPNGFDAHSMDPGAVFASLAALGGTAPRTVVIGCEVQTVADGIGLSDAVNAAVPEAVLAVQTVVTMLREG</sequence>
<dbReference type="GO" id="GO:0004190">
    <property type="term" value="F:aspartic-type endopeptidase activity"/>
    <property type="evidence" value="ECO:0007669"/>
    <property type="project" value="UniProtKB-KW"/>
</dbReference>
<dbReference type="OrthoDB" id="3828930at2"/>
<evidence type="ECO:0000256" key="2">
    <source>
        <dbReference type="ARBA" id="ARBA00022670"/>
    </source>
</evidence>
<dbReference type="NCBIfam" id="TIGR00072">
    <property type="entry name" value="hydrog_prot"/>
    <property type="match status" value="1"/>
</dbReference>
<dbReference type="SUPFAM" id="SSF53163">
    <property type="entry name" value="HybD-like"/>
    <property type="match status" value="1"/>
</dbReference>
<keyword evidence="4" id="KW-0378">Hydrolase</keyword>
<dbReference type="AlphaFoldDB" id="A0A255DD66"/>
<reference evidence="5 6" key="1">
    <citation type="submission" date="2017-07" db="EMBL/GenBank/DDBJ databases">
        <title>The new phylogeny of genus Mycobacterium.</title>
        <authorList>
            <person name="Tortoli E."/>
            <person name="Trovato A."/>
            <person name="Cirillo D.M."/>
        </authorList>
    </citation>
    <scope>NUCLEOTIDE SEQUENCE [LARGE SCALE GENOMIC DNA]</scope>
    <source>
        <strain evidence="5 6">ATCC 33027</strain>
    </source>
</reference>
<evidence type="ECO:0000313" key="6">
    <source>
        <dbReference type="Proteomes" id="UP000216063"/>
    </source>
</evidence>
<name>A0A255DD66_9MYCO</name>
<dbReference type="PANTHER" id="PTHR30302">
    <property type="entry name" value="HYDROGENASE 1 MATURATION PROTEASE"/>
    <property type="match status" value="1"/>
</dbReference>
<keyword evidence="6" id="KW-1185">Reference proteome</keyword>
<dbReference type="InterPro" id="IPR023430">
    <property type="entry name" value="Pept_HybD-like_dom_sf"/>
</dbReference>
<dbReference type="GO" id="GO:0016485">
    <property type="term" value="P:protein processing"/>
    <property type="evidence" value="ECO:0007669"/>
    <property type="project" value="TreeGrafter"/>
</dbReference>
<dbReference type="RefSeq" id="WP_094483230.1">
    <property type="nucleotide sequence ID" value="NZ_JACKSC010000324.1"/>
</dbReference>
<dbReference type="Pfam" id="PF01750">
    <property type="entry name" value="HycI"/>
    <property type="match status" value="1"/>
</dbReference>
<accession>A0A255DD66</accession>
<dbReference type="Proteomes" id="UP000216063">
    <property type="component" value="Unassembled WGS sequence"/>
</dbReference>
<organism evidence="5 6">
    <name type="scientific">Mycolicibacterium sphagni</name>
    <dbReference type="NCBI Taxonomy" id="1786"/>
    <lineage>
        <taxon>Bacteria</taxon>
        <taxon>Bacillati</taxon>
        <taxon>Actinomycetota</taxon>
        <taxon>Actinomycetes</taxon>
        <taxon>Mycobacteriales</taxon>
        <taxon>Mycobacteriaceae</taxon>
        <taxon>Mycolicibacterium</taxon>
    </lineage>
</organism>
<protein>
    <submittedName>
        <fullName evidence="5">Peptidase M52</fullName>
    </submittedName>
</protein>
<keyword evidence="3" id="KW-0064">Aspartyl protease</keyword>
<evidence type="ECO:0000313" key="5">
    <source>
        <dbReference type="EMBL" id="OYN76561.1"/>
    </source>
</evidence>
<dbReference type="CDD" id="cd06068">
    <property type="entry name" value="H2MP_like-1"/>
    <property type="match status" value="1"/>
</dbReference>
<dbReference type="EMBL" id="NOZR01000021">
    <property type="protein sequence ID" value="OYN76561.1"/>
    <property type="molecule type" value="Genomic_DNA"/>
</dbReference>
<dbReference type="GO" id="GO:0008047">
    <property type="term" value="F:enzyme activator activity"/>
    <property type="evidence" value="ECO:0007669"/>
    <property type="project" value="InterPro"/>
</dbReference>
<dbReference type="InterPro" id="IPR000671">
    <property type="entry name" value="Peptidase_A31"/>
</dbReference>
<evidence type="ECO:0000256" key="1">
    <source>
        <dbReference type="ARBA" id="ARBA00006814"/>
    </source>
</evidence>
<comment type="similarity">
    <text evidence="1">Belongs to the peptidase A31 family.</text>
</comment>
<gene>
    <name evidence="5" type="ORF">CG716_22005</name>
</gene>